<dbReference type="EMBL" id="GBBM01008014">
    <property type="protein sequence ID" value="JAC27404.1"/>
    <property type="molecule type" value="mRNA"/>
</dbReference>
<protein>
    <submittedName>
        <fullName evidence="2">Putative secreted protein</fullName>
    </submittedName>
</protein>
<evidence type="ECO:0000256" key="1">
    <source>
        <dbReference type="SAM" id="SignalP"/>
    </source>
</evidence>
<organism evidence="2">
    <name type="scientific">Amblyomma triste</name>
    <name type="common">Neotropical tick</name>
    <dbReference type="NCBI Taxonomy" id="251400"/>
    <lineage>
        <taxon>Eukaryota</taxon>
        <taxon>Metazoa</taxon>
        <taxon>Ecdysozoa</taxon>
        <taxon>Arthropoda</taxon>
        <taxon>Chelicerata</taxon>
        <taxon>Arachnida</taxon>
        <taxon>Acari</taxon>
        <taxon>Parasitiformes</taxon>
        <taxon>Ixodida</taxon>
        <taxon>Ixodoidea</taxon>
        <taxon>Ixodidae</taxon>
        <taxon>Amblyomminae</taxon>
        <taxon>Amblyomma</taxon>
    </lineage>
</organism>
<proteinExistence type="evidence at transcript level"/>
<feature type="chain" id="PRO_5001520393" evidence="1">
    <location>
        <begin position="22"/>
        <end position="78"/>
    </location>
</feature>
<accession>A0A023G111</accession>
<dbReference type="AlphaFoldDB" id="A0A023G111"/>
<evidence type="ECO:0000313" key="2">
    <source>
        <dbReference type="EMBL" id="JAC27404.1"/>
    </source>
</evidence>
<reference evidence="2" key="1">
    <citation type="submission" date="2014-03" db="EMBL/GenBank/DDBJ databases">
        <title>The sialotranscriptome of Amblyomma triste, Amblyomma parvum and Amblyomma cajennense ticks, uncovered by 454-based RNA-seq.</title>
        <authorList>
            <person name="Garcia G.R."/>
            <person name="Gardinassi L.G."/>
            <person name="Ribeiro J.M."/>
            <person name="Anatriello E."/>
            <person name="Ferreira B.R."/>
            <person name="Moreira H.N."/>
            <person name="Mafra C."/>
            <person name="Olegario M.M."/>
            <person name="Szabo P.J."/>
            <person name="Miranda-Santos I.K."/>
            <person name="Maruyama S.R."/>
        </authorList>
    </citation>
    <scope>NUCLEOTIDE SEQUENCE</scope>
    <source>
        <strain evidence="2">Mato Grasso do Sul</strain>
        <tissue evidence="2">Salivary glands</tissue>
    </source>
</reference>
<sequence length="78" mass="8871">MMIKYTASLFLFAVLLALSEAGFDPANVPRPSIRSCPAECTSEQWKQTCYQDCTCRKNIRSNQFFCVHNESPLPSHIK</sequence>
<name>A0A023G111_AMBTT</name>
<feature type="signal peptide" evidence="1">
    <location>
        <begin position="1"/>
        <end position="21"/>
    </location>
</feature>
<keyword evidence="1" id="KW-0732">Signal</keyword>